<dbReference type="SMART" id="SM00355">
    <property type="entry name" value="ZnF_C2H2"/>
    <property type="match status" value="2"/>
</dbReference>
<keyword evidence="4" id="KW-1185">Reference proteome</keyword>
<reference evidence="3" key="2">
    <citation type="journal article" date="2023" name="BMC Genomics">
        <title>Pest status, molecular evolution, and epigenetic factors derived from the genome assembly of Frankliniella fusca, a thysanopteran phytovirus vector.</title>
        <authorList>
            <person name="Catto M.A."/>
            <person name="Labadie P.E."/>
            <person name="Jacobson A.L."/>
            <person name="Kennedy G.G."/>
            <person name="Srinivasan R."/>
            <person name="Hunt B.G."/>
        </authorList>
    </citation>
    <scope>NUCLEOTIDE SEQUENCE</scope>
    <source>
        <strain evidence="3">PL_HMW_Pooled</strain>
    </source>
</reference>
<dbReference type="PROSITE" id="PS50157">
    <property type="entry name" value="ZINC_FINGER_C2H2_2"/>
    <property type="match status" value="1"/>
</dbReference>
<reference evidence="3" key="1">
    <citation type="submission" date="2021-07" db="EMBL/GenBank/DDBJ databases">
        <authorList>
            <person name="Catto M.A."/>
            <person name="Jacobson A."/>
            <person name="Kennedy G."/>
            <person name="Labadie P."/>
            <person name="Hunt B.G."/>
            <person name="Srinivasan R."/>
        </authorList>
    </citation>
    <scope>NUCLEOTIDE SEQUENCE</scope>
    <source>
        <strain evidence="3">PL_HMW_Pooled</strain>
        <tissue evidence="3">Head</tissue>
    </source>
</reference>
<dbReference type="Proteomes" id="UP001219518">
    <property type="component" value="Unassembled WGS sequence"/>
</dbReference>
<protein>
    <submittedName>
        <fullName evidence="3">Formamidopyrimidine-DNA glycosylase</fullName>
    </submittedName>
</protein>
<accession>A0AAE1L7Y7</accession>
<name>A0AAE1L7Y7_9NEOP</name>
<comment type="caution">
    <text evidence="3">The sequence shown here is derived from an EMBL/GenBank/DDBJ whole genome shotgun (WGS) entry which is preliminary data.</text>
</comment>
<dbReference type="EMBL" id="JAHWGI010000124">
    <property type="protein sequence ID" value="KAK3909843.1"/>
    <property type="molecule type" value="Genomic_DNA"/>
</dbReference>
<keyword evidence="1" id="KW-0862">Zinc</keyword>
<evidence type="ECO:0000313" key="4">
    <source>
        <dbReference type="Proteomes" id="UP001219518"/>
    </source>
</evidence>
<keyword evidence="1" id="KW-0479">Metal-binding</keyword>
<dbReference type="GO" id="GO:0008270">
    <property type="term" value="F:zinc ion binding"/>
    <property type="evidence" value="ECO:0007669"/>
    <property type="project" value="UniProtKB-KW"/>
</dbReference>
<dbReference type="InterPro" id="IPR013087">
    <property type="entry name" value="Znf_C2H2_type"/>
</dbReference>
<feature type="domain" description="C2H2-type" evidence="2">
    <location>
        <begin position="35"/>
        <end position="59"/>
    </location>
</feature>
<evidence type="ECO:0000259" key="2">
    <source>
        <dbReference type="PROSITE" id="PS50157"/>
    </source>
</evidence>
<dbReference type="AlphaFoldDB" id="A0AAE1L7Y7"/>
<evidence type="ECO:0000313" key="3">
    <source>
        <dbReference type="EMBL" id="KAK3909843.1"/>
    </source>
</evidence>
<gene>
    <name evidence="3" type="ORF">KUF71_019852</name>
</gene>
<evidence type="ECO:0000256" key="1">
    <source>
        <dbReference type="PROSITE-ProRule" id="PRU00042"/>
    </source>
</evidence>
<proteinExistence type="predicted"/>
<organism evidence="3 4">
    <name type="scientific">Frankliniella fusca</name>
    <dbReference type="NCBI Taxonomy" id="407009"/>
    <lineage>
        <taxon>Eukaryota</taxon>
        <taxon>Metazoa</taxon>
        <taxon>Ecdysozoa</taxon>
        <taxon>Arthropoda</taxon>
        <taxon>Hexapoda</taxon>
        <taxon>Insecta</taxon>
        <taxon>Pterygota</taxon>
        <taxon>Neoptera</taxon>
        <taxon>Paraneoptera</taxon>
        <taxon>Thysanoptera</taxon>
        <taxon>Terebrantia</taxon>
        <taxon>Thripoidea</taxon>
        <taxon>Thripidae</taxon>
        <taxon>Frankliniella</taxon>
    </lineage>
</organism>
<sequence>MPYCVECDPKRVYPTVKALWLHLQKEHRMNALSTFKCGEQGCCRKFSSGKAFVRHVKSHVNVGDIQGDCDSNIGCHVVISECDTSGTCSDVDTDVVTVTEDSDVPLSVKDGSFQDALQSQSDAFVCKYYSKPSLPRNVVQNIVDDVQDLLSNGVFMNILRDKVMQALQSCQAEESLVEEISGMFNAVQNPFEHLQTEYLRKQYFEKSGYYAAPEVFELGKRLQQVKTANGMKWKWVSVTAVHVPLAPVLKNFLELPDALQCILDYMKQLQDQKDSISNFIQGKLWKEKLKKFSPTEIVLPLFVYFDDFEGNNPLGAHLLKIGGVYVIIGCLPPEIASKIENIFLSTLFCSGDRQEFKAKSIIKPLLEELINLERDGIHVTLSSGNTVRVFFVLCLVLGDNLGLHQLCGFVCGFAWANYPCRFCKVPQERMRYDVSLDKSLLRTKTNYENDLVVNDQTKTGISEKCVFNDLESFHITENLEGDLLHDFDEGLNHYVVTFVLTKLTTAESRNTKPVFSLATLNRRMQLFDFGTHSALYKTKLGVTAQDLEKGKLKMTGSEMEWFSLALGVLVGDLVPNDNLYWKLYLALRNVLDIVRAKTLPSSTLEILPHYLKVLAELFLAHDGNHIMFKFHKILWHYCAIFEHSGPVAKLGTRRFESKHRELKLGLYSNMSRRNACLSAAIKHQLSLCHRFVAKKSVLPDIELGSGSVLSSVSFPDFYRFQDDLKAIFSNLSNVFLPTWIDYKGSHYDFYSTLLIDIDDNFGWPKFGEVKCIFVCSNKVAVLCKRLETVGYSEHLHAFEVKRTKEKVCLQIDSLVDYSPLNTLQAPRGGGLYVILRHQI</sequence>
<keyword evidence="1" id="KW-0863">Zinc-finger</keyword>
<dbReference type="PROSITE" id="PS00028">
    <property type="entry name" value="ZINC_FINGER_C2H2_1"/>
    <property type="match status" value="1"/>
</dbReference>